<evidence type="ECO:0008006" key="3">
    <source>
        <dbReference type="Google" id="ProtNLM"/>
    </source>
</evidence>
<dbReference type="OrthoDB" id="9779797at2"/>
<sequence length="344" mass="39879">MKPDQLDLKMASQFAQFALGCVLREYPHVQLYWLDNGEDFIPHRQLTPAFYGCLDWHSAVHNHWMLVRLIHLFPHASFNQTAREAIAQNITSEQINTEVNHLQSQPRFECPYGLVWLLQLTSELREWQDIQGKKWLEILQPLETVAVQNLQKWWQNLSYPNRTGSHAQTAFAFGLIWDWASAHHPTLIPEIEQKIRQFYLNDCNHPLHLEPWGYDFLSPTLAEADLMRRLLSPDAFATWLTQFLPKLPTEKQTDWLPPLSVENPHDYAQSHFDGLNLSRAWMLEGIISKLPSSDARIPALEAVAWVHREIGLNLVSAVDYSGSHWLGSFAIYLTTKRGLPMHNH</sequence>
<keyword evidence="2" id="KW-1185">Reference proteome</keyword>
<dbReference type="PATRIC" id="fig|1348334.3.peg.624"/>
<organism evidence="1 2">
    <name type="scientific">Lyngbya aestuarii BL J</name>
    <dbReference type="NCBI Taxonomy" id="1348334"/>
    <lineage>
        <taxon>Bacteria</taxon>
        <taxon>Bacillati</taxon>
        <taxon>Cyanobacteriota</taxon>
        <taxon>Cyanophyceae</taxon>
        <taxon>Oscillatoriophycideae</taxon>
        <taxon>Oscillatoriales</taxon>
        <taxon>Microcoleaceae</taxon>
        <taxon>Lyngbya</taxon>
    </lineage>
</organism>
<evidence type="ECO:0000313" key="2">
    <source>
        <dbReference type="Proteomes" id="UP000017127"/>
    </source>
</evidence>
<proteinExistence type="predicted"/>
<dbReference type="EMBL" id="AUZM01000004">
    <property type="protein sequence ID" value="ERT09251.1"/>
    <property type="molecule type" value="Genomic_DNA"/>
</dbReference>
<evidence type="ECO:0000313" key="1">
    <source>
        <dbReference type="EMBL" id="ERT09251.1"/>
    </source>
</evidence>
<accession>U7QS60</accession>
<protein>
    <recommendedName>
        <fullName evidence="3">DUF2891 domain-containing protein</fullName>
    </recommendedName>
</protein>
<gene>
    <name evidence="1" type="ORF">M595_0636</name>
</gene>
<reference evidence="1 2" key="1">
    <citation type="journal article" date="2013" name="Front. Microbiol.">
        <title>Comparative genomic analyses of the cyanobacterium, Lyngbya aestuarii BL J, a powerful hydrogen producer.</title>
        <authorList>
            <person name="Kothari A."/>
            <person name="Vaughn M."/>
            <person name="Garcia-Pichel F."/>
        </authorList>
    </citation>
    <scope>NUCLEOTIDE SEQUENCE [LARGE SCALE GENOMIC DNA]</scope>
    <source>
        <strain evidence="1 2">BL J</strain>
    </source>
</reference>
<dbReference type="InterPro" id="IPR021365">
    <property type="entry name" value="DUF2891"/>
</dbReference>
<name>U7QS60_9CYAN</name>
<dbReference type="PROSITE" id="PS51257">
    <property type="entry name" value="PROKAR_LIPOPROTEIN"/>
    <property type="match status" value="1"/>
</dbReference>
<dbReference type="Proteomes" id="UP000017127">
    <property type="component" value="Unassembled WGS sequence"/>
</dbReference>
<dbReference type="AlphaFoldDB" id="U7QS60"/>
<comment type="caution">
    <text evidence="1">The sequence shown here is derived from an EMBL/GenBank/DDBJ whole genome shotgun (WGS) entry which is preliminary data.</text>
</comment>
<dbReference type="RefSeq" id="WP_023064478.1">
    <property type="nucleotide sequence ID" value="NZ_AUZM01000004.1"/>
</dbReference>
<dbReference type="Pfam" id="PF11199">
    <property type="entry name" value="DUF2891"/>
    <property type="match status" value="1"/>
</dbReference>